<dbReference type="SUPFAM" id="SSF52540">
    <property type="entry name" value="P-loop containing nucleoside triphosphate hydrolases"/>
    <property type="match status" value="1"/>
</dbReference>
<dbReference type="FunFam" id="3.40.50.2300:FF:000018">
    <property type="entry name" value="DNA-binding transcriptional regulator NtrC"/>
    <property type="match status" value="1"/>
</dbReference>
<keyword evidence="3" id="KW-0067">ATP-binding</keyword>
<keyword evidence="4" id="KW-0805">Transcription regulation</keyword>
<evidence type="ECO:0000256" key="3">
    <source>
        <dbReference type="ARBA" id="ARBA00022840"/>
    </source>
</evidence>
<dbReference type="CDD" id="cd00009">
    <property type="entry name" value="AAA"/>
    <property type="match status" value="1"/>
</dbReference>
<dbReference type="Gene3D" id="3.40.50.2300">
    <property type="match status" value="1"/>
</dbReference>
<dbReference type="InterPro" id="IPR002078">
    <property type="entry name" value="Sigma_54_int"/>
</dbReference>
<dbReference type="EMBL" id="UOFO01000021">
    <property type="protein sequence ID" value="VAW83679.1"/>
    <property type="molecule type" value="Genomic_DNA"/>
</dbReference>
<keyword evidence="1" id="KW-0597">Phosphoprotein</keyword>
<protein>
    <submittedName>
        <fullName evidence="8">Transcriptional response regulatory protein GlrR</fullName>
    </submittedName>
</protein>
<feature type="domain" description="Sigma-54 factor interaction" evidence="6">
    <location>
        <begin position="147"/>
        <end position="376"/>
    </location>
</feature>
<dbReference type="InterPro" id="IPR058031">
    <property type="entry name" value="AAA_lid_NorR"/>
</dbReference>
<dbReference type="Gene3D" id="1.10.10.60">
    <property type="entry name" value="Homeodomain-like"/>
    <property type="match status" value="1"/>
</dbReference>
<dbReference type="PANTHER" id="PTHR32071:SF116">
    <property type="entry name" value="TRANSCRIPTIONAL REGULATORY PROTEIN GLRR"/>
    <property type="match status" value="1"/>
</dbReference>
<keyword evidence="5" id="KW-0804">Transcription</keyword>
<dbReference type="InterPro" id="IPR003593">
    <property type="entry name" value="AAA+_ATPase"/>
</dbReference>
<dbReference type="SMART" id="SM00382">
    <property type="entry name" value="AAA"/>
    <property type="match status" value="1"/>
</dbReference>
<evidence type="ECO:0000256" key="4">
    <source>
        <dbReference type="ARBA" id="ARBA00023015"/>
    </source>
</evidence>
<evidence type="ECO:0000256" key="1">
    <source>
        <dbReference type="ARBA" id="ARBA00022553"/>
    </source>
</evidence>
<dbReference type="InterPro" id="IPR009057">
    <property type="entry name" value="Homeodomain-like_sf"/>
</dbReference>
<reference evidence="8" key="1">
    <citation type="submission" date="2018-06" db="EMBL/GenBank/DDBJ databases">
        <authorList>
            <person name="Zhirakovskaya E."/>
        </authorList>
    </citation>
    <scope>NUCLEOTIDE SEQUENCE</scope>
</reference>
<evidence type="ECO:0000256" key="2">
    <source>
        <dbReference type="ARBA" id="ARBA00022741"/>
    </source>
</evidence>
<proteinExistence type="predicted"/>
<gene>
    <name evidence="8" type="ORF">MNBD_GAMMA16-1391</name>
</gene>
<dbReference type="SUPFAM" id="SSF52172">
    <property type="entry name" value="CheY-like"/>
    <property type="match status" value="1"/>
</dbReference>
<dbReference type="SUPFAM" id="SSF46689">
    <property type="entry name" value="Homeodomain-like"/>
    <property type="match status" value="1"/>
</dbReference>
<dbReference type="Gene3D" id="3.40.50.300">
    <property type="entry name" value="P-loop containing nucleotide triphosphate hydrolases"/>
    <property type="match status" value="1"/>
</dbReference>
<dbReference type="PANTHER" id="PTHR32071">
    <property type="entry name" value="TRANSCRIPTIONAL REGULATORY PROTEIN"/>
    <property type="match status" value="1"/>
</dbReference>
<evidence type="ECO:0000259" key="7">
    <source>
        <dbReference type="PROSITE" id="PS50110"/>
    </source>
</evidence>
<dbReference type="GO" id="GO:0005524">
    <property type="term" value="F:ATP binding"/>
    <property type="evidence" value="ECO:0007669"/>
    <property type="project" value="UniProtKB-KW"/>
</dbReference>
<dbReference type="FunFam" id="3.40.50.300:FF:000006">
    <property type="entry name" value="DNA-binding transcriptional regulator NtrC"/>
    <property type="match status" value="1"/>
</dbReference>
<dbReference type="Pfam" id="PF00158">
    <property type="entry name" value="Sigma54_activat"/>
    <property type="match status" value="1"/>
</dbReference>
<dbReference type="Pfam" id="PF00072">
    <property type="entry name" value="Response_reg"/>
    <property type="match status" value="1"/>
</dbReference>
<dbReference type="PROSITE" id="PS50110">
    <property type="entry name" value="RESPONSE_REGULATORY"/>
    <property type="match status" value="1"/>
</dbReference>
<accession>A0A3B0ZBR0</accession>
<dbReference type="GO" id="GO:0000160">
    <property type="term" value="P:phosphorelay signal transduction system"/>
    <property type="evidence" value="ECO:0007669"/>
    <property type="project" value="InterPro"/>
</dbReference>
<organism evidence="8">
    <name type="scientific">hydrothermal vent metagenome</name>
    <dbReference type="NCBI Taxonomy" id="652676"/>
    <lineage>
        <taxon>unclassified sequences</taxon>
        <taxon>metagenomes</taxon>
        <taxon>ecological metagenomes</taxon>
    </lineage>
</organism>
<dbReference type="InterPro" id="IPR025662">
    <property type="entry name" value="Sigma_54_int_dom_ATP-bd_1"/>
</dbReference>
<dbReference type="PROSITE" id="PS00675">
    <property type="entry name" value="SIGMA54_INTERACT_1"/>
    <property type="match status" value="1"/>
</dbReference>
<dbReference type="GO" id="GO:0006355">
    <property type="term" value="P:regulation of DNA-templated transcription"/>
    <property type="evidence" value="ECO:0007669"/>
    <property type="project" value="InterPro"/>
</dbReference>
<dbReference type="InterPro" id="IPR025943">
    <property type="entry name" value="Sigma_54_int_dom_ATP-bd_2"/>
</dbReference>
<evidence type="ECO:0000313" key="8">
    <source>
        <dbReference type="EMBL" id="VAW83679.1"/>
    </source>
</evidence>
<dbReference type="InterPro" id="IPR027417">
    <property type="entry name" value="P-loop_NTPase"/>
</dbReference>
<sequence length="468" mass="51737">MTTNRATILIVDDDKDLLQLLSFRLTTVGYDVTAVDSAEKALDQLTISRPHLVITDFRMGGMNGIQLLEIIQRDNPSLPVIILTAHGSIPDAINATHKGVFGFLTKPFDSKDLLSQVEKAVGLGAGSTLETSSSFVGSSDDTWCQEIITRSSLMEDLIQQAWLVAQSDASVFIRGDSGTGKELFAQAIHRASPRKDKSFVTINCAAIPEQLLESELFGYNKGAFTGATRNHKGLIQEANGGTLFLDEIGDMPVILQAKLLRVIQERVIRVLGSTQDIPVDIRLVSATHRDINEEIRSGSFREDLYYRLNVVSLEIPPLSERREDITLIVNMFLGELSSKYEKPLKTFSPAALELLLLAPLPGNVRQLRNIVEQAFTLCSTQVIPASLVKGALREVPMDMPSLKDAKARFERDYILKILKITAGNVSQAARLAKRNRTEFYKLLHRHQVDPGVFKIPKNEAAESTTTAR</sequence>
<dbReference type="Gene3D" id="1.10.8.60">
    <property type="match status" value="1"/>
</dbReference>
<dbReference type="PROSITE" id="PS50045">
    <property type="entry name" value="SIGMA54_INTERACT_4"/>
    <property type="match status" value="1"/>
</dbReference>
<feature type="domain" description="Response regulatory" evidence="7">
    <location>
        <begin position="7"/>
        <end position="121"/>
    </location>
</feature>
<dbReference type="InterPro" id="IPR011006">
    <property type="entry name" value="CheY-like_superfamily"/>
</dbReference>
<dbReference type="InterPro" id="IPR001789">
    <property type="entry name" value="Sig_transdc_resp-reg_receiver"/>
</dbReference>
<dbReference type="SMART" id="SM00448">
    <property type="entry name" value="REC"/>
    <property type="match status" value="1"/>
</dbReference>
<evidence type="ECO:0000259" key="6">
    <source>
        <dbReference type="PROSITE" id="PS50045"/>
    </source>
</evidence>
<dbReference type="AlphaFoldDB" id="A0A3B0ZBR0"/>
<keyword evidence="2" id="KW-0547">Nucleotide-binding</keyword>
<evidence type="ECO:0000256" key="5">
    <source>
        <dbReference type="ARBA" id="ARBA00023163"/>
    </source>
</evidence>
<dbReference type="PROSITE" id="PS00676">
    <property type="entry name" value="SIGMA54_INTERACT_2"/>
    <property type="match status" value="1"/>
</dbReference>
<dbReference type="Pfam" id="PF25601">
    <property type="entry name" value="AAA_lid_14"/>
    <property type="match status" value="1"/>
</dbReference>
<name>A0A3B0ZBR0_9ZZZZ</name>